<dbReference type="InterPro" id="IPR020845">
    <property type="entry name" value="AMP-binding_CS"/>
</dbReference>
<evidence type="ECO:0000313" key="4">
    <source>
        <dbReference type="Proteomes" id="UP000028123"/>
    </source>
</evidence>
<dbReference type="Gene3D" id="3.30.300.30">
    <property type="match status" value="1"/>
</dbReference>
<name>A0A081P763_9BACL</name>
<dbReference type="AlphaFoldDB" id="A0A081P763"/>
<dbReference type="InterPro" id="IPR000873">
    <property type="entry name" value="AMP-dep_synth/lig_dom"/>
</dbReference>
<organism evidence="3 4">
    <name type="scientific">Paenibacillus tyrfis</name>
    <dbReference type="NCBI Taxonomy" id="1501230"/>
    <lineage>
        <taxon>Bacteria</taxon>
        <taxon>Bacillati</taxon>
        <taxon>Bacillota</taxon>
        <taxon>Bacilli</taxon>
        <taxon>Bacillales</taxon>
        <taxon>Paenibacillaceae</taxon>
        <taxon>Paenibacillus</taxon>
    </lineage>
</organism>
<keyword evidence="4" id="KW-1185">Reference proteome</keyword>
<dbReference type="RefSeq" id="WP_036679250.1">
    <property type="nucleotide sequence ID" value="NZ_JNVM01000006.1"/>
</dbReference>
<gene>
    <name evidence="3" type="ORF">ET33_32325</name>
</gene>
<dbReference type="EMBL" id="JNVM01000006">
    <property type="protein sequence ID" value="KEQ26536.1"/>
    <property type="molecule type" value="Genomic_DNA"/>
</dbReference>
<dbReference type="eggNOG" id="COG0318">
    <property type="taxonomic scope" value="Bacteria"/>
</dbReference>
<dbReference type="GO" id="GO:0016878">
    <property type="term" value="F:acid-thiol ligase activity"/>
    <property type="evidence" value="ECO:0007669"/>
    <property type="project" value="UniProtKB-ARBA"/>
</dbReference>
<sequence>MEKAWYKVWPEDVPRHFIFEDKVLENYVEEHATTNPDDTAVYFYGKTITYGELAEMYMQLAAQLHARGVGKGDTVALYMENSPQFIMAFLAVQRLGAIAVPMNPMFKRAELSHLLGDAEPKAIFIQENLLEHLCPILPEFPGLRIISTALTDFAPDYPELPMSFGPVERTISRLPGEERILELIHYDDPIPPANACLDDTAVLQYTSGTTGMPKGAELTHRNIVANAFSFRDGVRTKPRDRHLAAMPLFHVIGLVNCMGSPLCNGGTMMLFHRFVPDVILEAIHKLQIQHWVSTATMNIAVINHPNAANYDLSSLSGCLSGGAPVPKPIFERFYEVTRTRLLEGYGLSETTAQITMNFMENARVGSAGIPLMDADVRVVAIDDPTVEVPLGQQGELAFKGPMVMKGYWKNPEATAAAFVDGWFLSGDLGHMDEDGYVHISGRKKELIKSSGFSVFPNEVESIMHKHTAIKEVCVVGVAHDYRGEEVKAYIVLKDEAVGKVTEQDIVEWAKVHMAVYKYPRKVEFLSELPKTGSGKLLRRVLYERANQIQKT</sequence>
<dbReference type="PANTHER" id="PTHR43767">
    <property type="entry name" value="LONG-CHAIN-FATTY-ACID--COA LIGASE"/>
    <property type="match status" value="1"/>
</dbReference>
<dbReference type="InterPro" id="IPR050237">
    <property type="entry name" value="ATP-dep_AMP-bd_enzyme"/>
</dbReference>
<evidence type="ECO:0008006" key="5">
    <source>
        <dbReference type="Google" id="ProtNLM"/>
    </source>
</evidence>
<dbReference type="PANTHER" id="PTHR43767:SF1">
    <property type="entry name" value="NONRIBOSOMAL PEPTIDE SYNTHASE PES1 (EUROFUNG)-RELATED"/>
    <property type="match status" value="1"/>
</dbReference>
<dbReference type="Proteomes" id="UP000028123">
    <property type="component" value="Unassembled WGS sequence"/>
</dbReference>
<dbReference type="Gene3D" id="3.40.50.12780">
    <property type="entry name" value="N-terminal domain of ligase-like"/>
    <property type="match status" value="1"/>
</dbReference>
<dbReference type="InterPro" id="IPR025110">
    <property type="entry name" value="AMP-bd_C"/>
</dbReference>
<dbReference type="InterPro" id="IPR045851">
    <property type="entry name" value="AMP-bd_C_sf"/>
</dbReference>
<evidence type="ECO:0000313" key="3">
    <source>
        <dbReference type="EMBL" id="KEQ26536.1"/>
    </source>
</evidence>
<proteinExistence type="predicted"/>
<dbReference type="PROSITE" id="PS00455">
    <property type="entry name" value="AMP_BINDING"/>
    <property type="match status" value="1"/>
</dbReference>
<comment type="caution">
    <text evidence="3">The sequence shown here is derived from an EMBL/GenBank/DDBJ whole genome shotgun (WGS) entry which is preliminary data.</text>
</comment>
<feature type="domain" description="AMP-dependent synthetase/ligase" evidence="1">
    <location>
        <begin position="29"/>
        <end position="408"/>
    </location>
</feature>
<feature type="domain" description="AMP-binding enzyme C-terminal" evidence="2">
    <location>
        <begin position="458"/>
        <end position="535"/>
    </location>
</feature>
<evidence type="ECO:0000259" key="1">
    <source>
        <dbReference type="Pfam" id="PF00501"/>
    </source>
</evidence>
<accession>A0A081P763</accession>
<dbReference type="SUPFAM" id="SSF56801">
    <property type="entry name" value="Acetyl-CoA synthetase-like"/>
    <property type="match status" value="1"/>
</dbReference>
<dbReference type="Pfam" id="PF13193">
    <property type="entry name" value="AMP-binding_C"/>
    <property type="match status" value="1"/>
</dbReference>
<dbReference type="Pfam" id="PF00501">
    <property type="entry name" value="AMP-binding"/>
    <property type="match status" value="1"/>
</dbReference>
<dbReference type="InterPro" id="IPR042099">
    <property type="entry name" value="ANL_N_sf"/>
</dbReference>
<dbReference type="OrthoDB" id="9757771at2"/>
<evidence type="ECO:0000259" key="2">
    <source>
        <dbReference type="Pfam" id="PF13193"/>
    </source>
</evidence>
<protein>
    <recommendedName>
        <fullName evidence="5">Long-chain fatty acid--CoA ligase</fullName>
    </recommendedName>
</protein>
<reference evidence="3 4" key="1">
    <citation type="submission" date="2014-06" db="EMBL/GenBank/DDBJ databases">
        <title>Draft genome sequence of Paenibacillus sp. MSt1.</title>
        <authorList>
            <person name="Aw Y.K."/>
            <person name="Ong K.S."/>
            <person name="Gan H.M."/>
            <person name="Lee S.M."/>
        </authorList>
    </citation>
    <scope>NUCLEOTIDE SEQUENCE [LARGE SCALE GENOMIC DNA]</scope>
    <source>
        <strain evidence="3 4">MSt1</strain>
    </source>
</reference>